<dbReference type="EMBL" id="BMCK01000003">
    <property type="protein sequence ID" value="GGD21568.1"/>
    <property type="molecule type" value="Genomic_DNA"/>
</dbReference>
<dbReference type="Gene3D" id="3.10.129.10">
    <property type="entry name" value="Hotdog Thioesterase"/>
    <property type="match status" value="1"/>
</dbReference>
<name>A0ABQ1QB01_9ACTN</name>
<proteinExistence type="predicted"/>
<accession>A0ABQ1QB01</accession>
<reference evidence="2" key="1">
    <citation type="journal article" date="2019" name="Int. J. Syst. Evol. Microbiol.">
        <title>The Global Catalogue of Microorganisms (GCM) 10K type strain sequencing project: providing services to taxonomists for standard genome sequencing and annotation.</title>
        <authorList>
            <consortium name="The Broad Institute Genomics Platform"/>
            <consortium name="The Broad Institute Genome Sequencing Center for Infectious Disease"/>
            <person name="Wu L."/>
            <person name="Ma J."/>
        </authorList>
    </citation>
    <scope>NUCLEOTIDE SEQUENCE [LARGE SCALE GENOMIC DNA]</scope>
    <source>
        <strain evidence="2">CCM 7403</strain>
    </source>
</reference>
<evidence type="ECO:0008006" key="3">
    <source>
        <dbReference type="Google" id="ProtNLM"/>
    </source>
</evidence>
<protein>
    <recommendedName>
        <fullName evidence="3">Thioesterase family protein</fullName>
    </recommendedName>
</protein>
<dbReference type="SUPFAM" id="SSF54637">
    <property type="entry name" value="Thioesterase/thiol ester dehydrase-isomerase"/>
    <property type="match status" value="1"/>
</dbReference>
<keyword evidence="2" id="KW-1185">Reference proteome</keyword>
<dbReference type="Proteomes" id="UP000630594">
    <property type="component" value="Unassembled WGS sequence"/>
</dbReference>
<sequence length="256" mass="27050">MSTLIVPSRFCGPPVSGNGGWTAGELAAHVEHGCPTDHARAWPPVRVRLRQPPPLDVTMTVTEVDGTTTLSHDGGVVAEAVPGLDELTAVTGVDVATARAAEASYAGATRHPFPTCFSCGPERAADDGLRIFPGEVAPVEGRRRVAATWTPHPSLAEDYHLYSGGTQRASLAVTWAALDCVGGWSEDLLGRPMVLGQMTARVDRLPEIGQTHVVVGEHRGTEGRKSHTASTLWSGDGDVLAVAEHVWIAVDPSRFS</sequence>
<evidence type="ECO:0000313" key="1">
    <source>
        <dbReference type="EMBL" id="GGD21568.1"/>
    </source>
</evidence>
<evidence type="ECO:0000313" key="2">
    <source>
        <dbReference type="Proteomes" id="UP000630594"/>
    </source>
</evidence>
<gene>
    <name evidence="1" type="ORF">GCM10007231_21000</name>
</gene>
<organism evidence="1 2">
    <name type="scientific">Nocardioides daphniae</name>
    <dbReference type="NCBI Taxonomy" id="402297"/>
    <lineage>
        <taxon>Bacteria</taxon>
        <taxon>Bacillati</taxon>
        <taxon>Actinomycetota</taxon>
        <taxon>Actinomycetes</taxon>
        <taxon>Propionibacteriales</taxon>
        <taxon>Nocardioidaceae</taxon>
        <taxon>Nocardioides</taxon>
    </lineage>
</organism>
<dbReference type="RefSeq" id="WP_188421718.1">
    <property type="nucleotide sequence ID" value="NZ_BMCK01000003.1"/>
</dbReference>
<comment type="caution">
    <text evidence="1">The sequence shown here is derived from an EMBL/GenBank/DDBJ whole genome shotgun (WGS) entry which is preliminary data.</text>
</comment>
<dbReference type="InterPro" id="IPR029069">
    <property type="entry name" value="HotDog_dom_sf"/>
</dbReference>